<evidence type="ECO:0000259" key="2">
    <source>
        <dbReference type="Pfam" id="PF14244"/>
    </source>
</evidence>
<evidence type="ECO:0000256" key="1">
    <source>
        <dbReference type="SAM" id="MobiDB-lite"/>
    </source>
</evidence>
<reference evidence="3" key="2">
    <citation type="submission" date="2022-01" db="EMBL/GenBank/DDBJ databases">
        <authorList>
            <person name="Yamashiro T."/>
            <person name="Shiraishi A."/>
            <person name="Satake H."/>
            <person name="Nakayama K."/>
        </authorList>
    </citation>
    <scope>NUCLEOTIDE SEQUENCE</scope>
</reference>
<name>A0ABQ5ADS5_9ASTR</name>
<dbReference type="EMBL" id="BQNB010012175">
    <property type="protein sequence ID" value="GJT00184.1"/>
    <property type="molecule type" value="Genomic_DNA"/>
</dbReference>
<feature type="compositionally biased region" description="Polar residues" evidence="1">
    <location>
        <begin position="102"/>
        <end position="118"/>
    </location>
</feature>
<dbReference type="InterPro" id="IPR029472">
    <property type="entry name" value="Copia-like_N"/>
</dbReference>
<comment type="caution">
    <text evidence="3">The sequence shown here is derived from an EMBL/GenBank/DDBJ whole genome shotgun (WGS) entry which is preliminary data.</text>
</comment>
<evidence type="ECO:0000313" key="3">
    <source>
        <dbReference type="EMBL" id="GJT00184.1"/>
    </source>
</evidence>
<feature type="domain" description="Retrotransposon Copia-like N-terminal" evidence="2">
    <location>
        <begin position="24"/>
        <end position="45"/>
    </location>
</feature>
<dbReference type="Proteomes" id="UP001151760">
    <property type="component" value="Unassembled WGS sequence"/>
</dbReference>
<accession>A0ABQ5ADS5</accession>
<protein>
    <submittedName>
        <fullName evidence="3">Cysteine-rich receptor-like protein kinase 8</fullName>
    </submittedName>
</protein>
<proteinExistence type="predicted"/>
<organism evidence="3 4">
    <name type="scientific">Tanacetum coccineum</name>
    <dbReference type="NCBI Taxonomy" id="301880"/>
    <lineage>
        <taxon>Eukaryota</taxon>
        <taxon>Viridiplantae</taxon>
        <taxon>Streptophyta</taxon>
        <taxon>Embryophyta</taxon>
        <taxon>Tracheophyta</taxon>
        <taxon>Spermatophyta</taxon>
        <taxon>Magnoliopsida</taxon>
        <taxon>eudicotyledons</taxon>
        <taxon>Gunneridae</taxon>
        <taxon>Pentapetalae</taxon>
        <taxon>asterids</taxon>
        <taxon>campanulids</taxon>
        <taxon>Asterales</taxon>
        <taxon>Asteraceae</taxon>
        <taxon>Asteroideae</taxon>
        <taxon>Anthemideae</taxon>
        <taxon>Anthemidinae</taxon>
        <taxon>Tanacetum</taxon>
    </lineage>
</organism>
<evidence type="ECO:0000313" key="4">
    <source>
        <dbReference type="Proteomes" id="UP001151760"/>
    </source>
</evidence>
<sequence>MAVGNTNQNNRNSNQHNTNNNETFNPNNYSTWKRSMMIALNARNKYKIVTGLKITIKGLMVLDKKEGVPLDQDIPLHGKYKPPVVKTISTPKVINSVMGQGHNPNTPSTSQAGPSNDNDVVFVRMDQLQNQLNQVLLMMQNVQKNPPTDPQQEDCSRYPV</sequence>
<dbReference type="Pfam" id="PF14244">
    <property type="entry name" value="Retrotran_gag_3"/>
    <property type="match status" value="1"/>
</dbReference>
<feature type="region of interest" description="Disordered" evidence="1">
    <location>
        <begin position="1"/>
        <end position="28"/>
    </location>
</feature>
<feature type="region of interest" description="Disordered" evidence="1">
    <location>
        <begin position="96"/>
        <end position="118"/>
    </location>
</feature>
<keyword evidence="4" id="KW-1185">Reference proteome</keyword>
<reference evidence="3" key="1">
    <citation type="journal article" date="2022" name="Int. J. Mol. Sci.">
        <title>Draft Genome of Tanacetum Coccineum: Genomic Comparison of Closely Related Tanacetum-Family Plants.</title>
        <authorList>
            <person name="Yamashiro T."/>
            <person name="Shiraishi A."/>
            <person name="Nakayama K."/>
            <person name="Satake H."/>
        </authorList>
    </citation>
    <scope>NUCLEOTIDE SEQUENCE</scope>
</reference>
<gene>
    <name evidence="3" type="ORF">Tco_0821353</name>
</gene>